<name>A0A7S3NL45_9STRA</name>
<protein>
    <submittedName>
        <fullName evidence="1">Uncharacterized protein</fullName>
    </submittedName>
</protein>
<dbReference type="AlphaFoldDB" id="A0A7S3NL45"/>
<gene>
    <name evidence="1" type="ORF">ALAG00032_LOCUS7983</name>
</gene>
<reference evidence="1" key="1">
    <citation type="submission" date="2021-01" db="EMBL/GenBank/DDBJ databases">
        <authorList>
            <person name="Corre E."/>
            <person name="Pelletier E."/>
            <person name="Niang G."/>
            <person name="Scheremetjew M."/>
            <person name="Finn R."/>
            <person name="Kale V."/>
            <person name="Holt S."/>
            <person name="Cochrane G."/>
            <person name="Meng A."/>
            <person name="Brown T."/>
            <person name="Cohen L."/>
        </authorList>
    </citation>
    <scope>NUCLEOTIDE SEQUENCE</scope>
    <source>
        <strain evidence="1">CCMP1510</strain>
    </source>
</reference>
<evidence type="ECO:0000313" key="1">
    <source>
        <dbReference type="EMBL" id="CAE0367234.1"/>
    </source>
</evidence>
<accession>A0A7S3NL45</accession>
<sequence>MVPPLRILPVLTTKKSGRELPKPNNKLEAFHPYSATTVEIMSYDRNLYTEVLALAQEEFLRFMSQLKKMRFQSPEEWKKEKWEPWQVAYSIRCSLEPLGIEKLCDYAKSIERLRSDISPSDIDQIYATFEILYEQAMHEGWRMRSPIFLLEEQRLSLQ</sequence>
<organism evidence="1">
    <name type="scientific">Aureoumbra lagunensis</name>
    <dbReference type="NCBI Taxonomy" id="44058"/>
    <lineage>
        <taxon>Eukaryota</taxon>
        <taxon>Sar</taxon>
        <taxon>Stramenopiles</taxon>
        <taxon>Ochrophyta</taxon>
        <taxon>Pelagophyceae</taxon>
        <taxon>Pelagomonadales</taxon>
        <taxon>Aureoumbra</taxon>
    </lineage>
</organism>
<dbReference type="EMBL" id="HBIJ01011691">
    <property type="protein sequence ID" value="CAE0367234.1"/>
    <property type="molecule type" value="Transcribed_RNA"/>
</dbReference>
<proteinExistence type="predicted"/>